<sequence length="260" mass="29715">MKKVVLALLSLCLVVFLVYLYFYVAALLAVSTYYDALTAGDFNAVGRILFKNNQKERINLAKKLTEAMSWDDSRYFSFAINEITFLEKGFNYPEVVVEVTKKDVMGLRKYEERAVLVRRGLGFTFSAITFSEDPLAKFRDHSPGEILNDAEKQVSDLNLYPEKILMVIITDKYKHQLELLPGKNEREIKLLAKGIREGTAAPYRYLESFDYVIKIKTEKARDEAKEVEIKYSSNLNIFQLGGKLFKSAPALKLLIGNHQA</sequence>
<accession>A0A1L8D3J0</accession>
<dbReference type="RefSeq" id="WP_143298528.1">
    <property type="nucleotide sequence ID" value="NZ_BDJL01000055.1"/>
</dbReference>
<reference evidence="2" key="1">
    <citation type="submission" date="2016-12" db="EMBL/GenBank/DDBJ databases">
        <title>Draft Genome Sequences od Carboxydothermus pertinax and islandicus, Hydrogenogenic Carboxydotrophic Bacteria.</title>
        <authorList>
            <person name="Fukuyama Y."/>
            <person name="Ohmae K."/>
            <person name="Yoneda Y."/>
            <person name="Yoshida T."/>
            <person name="Sako Y."/>
        </authorList>
    </citation>
    <scope>NUCLEOTIDE SEQUENCE [LARGE SCALE GENOMIC DNA]</scope>
    <source>
        <strain evidence="2">SET</strain>
    </source>
</reference>
<dbReference type="Proteomes" id="UP000187338">
    <property type="component" value="Unassembled WGS sequence"/>
</dbReference>
<keyword evidence="2" id="KW-1185">Reference proteome</keyword>
<protein>
    <submittedName>
        <fullName evidence="1">Uncharacterized protein</fullName>
    </submittedName>
</protein>
<name>A0A1L8D3J0_9THEO</name>
<dbReference type="AlphaFoldDB" id="A0A1L8D3J0"/>
<evidence type="ECO:0000313" key="1">
    <source>
        <dbReference type="EMBL" id="GAV25740.1"/>
    </source>
</evidence>
<proteinExistence type="predicted"/>
<evidence type="ECO:0000313" key="2">
    <source>
        <dbReference type="Proteomes" id="UP000187338"/>
    </source>
</evidence>
<gene>
    <name evidence="1" type="ORF">ciss_16730</name>
</gene>
<dbReference type="OrthoDB" id="1723784at2"/>
<dbReference type="STRING" id="661089.ciss_16730"/>
<dbReference type="EMBL" id="BDJL01000055">
    <property type="protein sequence ID" value="GAV25740.1"/>
    <property type="molecule type" value="Genomic_DNA"/>
</dbReference>
<organism evidence="1 2">
    <name type="scientific">Carboxydothermus islandicus</name>
    <dbReference type="NCBI Taxonomy" id="661089"/>
    <lineage>
        <taxon>Bacteria</taxon>
        <taxon>Bacillati</taxon>
        <taxon>Bacillota</taxon>
        <taxon>Clostridia</taxon>
        <taxon>Thermoanaerobacterales</taxon>
        <taxon>Thermoanaerobacteraceae</taxon>
        <taxon>Carboxydothermus</taxon>
    </lineage>
</organism>
<comment type="caution">
    <text evidence="1">The sequence shown here is derived from an EMBL/GenBank/DDBJ whole genome shotgun (WGS) entry which is preliminary data.</text>
</comment>